<gene>
    <name evidence="4" type="ORF">HII30_11160</name>
</gene>
<dbReference type="SUPFAM" id="SSF55073">
    <property type="entry name" value="Nucleotide cyclase"/>
    <property type="match status" value="1"/>
</dbReference>
<dbReference type="InterPro" id="IPR029787">
    <property type="entry name" value="Nucleotide_cyclase"/>
</dbReference>
<accession>A0A848M5D3</accession>
<evidence type="ECO:0000256" key="1">
    <source>
        <dbReference type="SAM" id="Coils"/>
    </source>
</evidence>
<keyword evidence="5" id="KW-1185">Reference proteome</keyword>
<comment type="caution">
    <text evidence="4">The sequence shown here is derived from an EMBL/GenBank/DDBJ whole genome shotgun (WGS) entry which is preliminary data.</text>
</comment>
<feature type="domain" description="GGDEF" evidence="3">
    <location>
        <begin position="341"/>
        <end position="478"/>
    </location>
</feature>
<dbReference type="GO" id="GO:1902201">
    <property type="term" value="P:negative regulation of bacterial-type flagellum-dependent cell motility"/>
    <property type="evidence" value="ECO:0007669"/>
    <property type="project" value="TreeGrafter"/>
</dbReference>
<proteinExistence type="predicted"/>
<keyword evidence="2" id="KW-0472">Membrane</keyword>
<feature type="transmembrane region" description="Helical" evidence="2">
    <location>
        <begin position="85"/>
        <end position="104"/>
    </location>
</feature>
<keyword evidence="1" id="KW-0175">Coiled coil</keyword>
<dbReference type="PROSITE" id="PS50887">
    <property type="entry name" value="GGDEF"/>
    <property type="match status" value="1"/>
</dbReference>
<feature type="transmembrane region" description="Helical" evidence="2">
    <location>
        <begin position="163"/>
        <end position="182"/>
    </location>
</feature>
<sequence>MPKSLTPTDTHQLLHIPSSSTHKRAAICVAIFLFIVSMLILPFGERMLPEVKPFLPAFIAWFLFGDFMTAYLLYSQFRAARSMSLLVLSCTYLYTALITLPHILTFPGVFSDTGLIGAGDQSAVWLWVLWHGGFPAGIMLYVWTSWKTSAPLKPRGLGRKGAAAIMVVLGIVLGAYLLVTLGNDVLPRIIQKGNFRALLDSGIGPVVWMLNMLALVLLLVVHRGRSVLHLWLTVAVFVFLLDVTLTLFSGARYSLGWYAARTNSLISATVVICSLMYEVNKLYIRMVKNREQLLSSRQRLEEANEQLTRLSEMDGLTEIPNRRAFDDKLSEAMKSSAAGSYPAALLLVDVDYFKAYNDHYGHLGGDAVLKEVAAALEQTASASSLASAYRYGGEEFAVIMKEAGPEEAAALGEQIREAVARLQISHEHSQVSPHVSVSIGVHSRIVRDGETGQQLVDQADRALYRAKEAGRNRVEING</sequence>
<dbReference type="Pfam" id="PF00990">
    <property type="entry name" value="GGDEF"/>
    <property type="match status" value="1"/>
</dbReference>
<evidence type="ECO:0000259" key="3">
    <source>
        <dbReference type="PROSITE" id="PS50887"/>
    </source>
</evidence>
<dbReference type="FunFam" id="3.30.70.270:FF:000001">
    <property type="entry name" value="Diguanylate cyclase domain protein"/>
    <property type="match status" value="1"/>
</dbReference>
<evidence type="ECO:0000313" key="4">
    <source>
        <dbReference type="EMBL" id="NMO96328.1"/>
    </source>
</evidence>
<dbReference type="InterPro" id="IPR000160">
    <property type="entry name" value="GGDEF_dom"/>
</dbReference>
<dbReference type="PANTHER" id="PTHR45138:SF9">
    <property type="entry name" value="DIGUANYLATE CYCLASE DGCM-RELATED"/>
    <property type="match status" value="1"/>
</dbReference>
<protein>
    <submittedName>
        <fullName evidence="4">Diguanylate cyclase</fullName>
    </submittedName>
</protein>
<feature type="transmembrane region" description="Helical" evidence="2">
    <location>
        <begin position="228"/>
        <end position="249"/>
    </location>
</feature>
<dbReference type="RefSeq" id="WP_169505113.1">
    <property type="nucleotide sequence ID" value="NZ_JABBPN010000009.1"/>
</dbReference>
<dbReference type="InterPro" id="IPR043128">
    <property type="entry name" value="Rev_trsase/Diguanyl_cyclase"/>
</dbReference>
<feature type="transmembrane region" description="Helical" evidence="2">
    <location>
        <begin position="25"/>
        <end position="43"/>
    </location>
</feature>
<feature type="transmembrane region" description="Helical" evidence="2">
    <location>
        <begin position="255"/>
        <end position="277"/>
    </location>
</feature>
<dbReference type="AlphaFoldDB" id="A0A848M5D3"/>
<evidence type="ECO:0000256" key="2">
    <source>
        <dbReference type="SAM" id="Phobius"/>
    </source>
</evidence>
<dbReference type="SMART" id="SM00267">
    <property type="entry name" value="GGDEF"/>
    <property type="match status" value="1"/>
</dbReference>
<dbReference type="NCBIfam" id="TIGR00254">
    <property type="entry name" value="GGDEF"/>
    <property type="match status" value="1"/>
</dbReference>
<dbReference type="GO" id="GO:0005886">
    <property type="term" value="C:plasma membrane"/>
    <property type="evidence" value="ECO:0007669"/>
    <property type="project" value="TreeGrafter"/>
</dbReference>
<name>A0A848M5D3_PAELE</name>
<feature type="transmembrane region" description="Helical" evidence="2">
    <location>
        <begin position="202"/>
        <end position="221"/>
    </location>
</feature>
<feature type="coiled-coil region" evidence="1">
    <location>
        <begin position="286"/>
        <end position="313"/>
    </location>
</feature>
<dbReference type="PANTHER" id="PTHR45138">
    <property type="entry name" value="REGULATORY COMPONENTS OF SENSORY TRANSDUCTION SYSTEM"/>
    <property type="match status" value="1"/>
</dbReference>
<dbReference type="GO" id="GO:0043709">
    <property type="term" value="P:cell adhesion involved in single-species biofilm formation"/>
    <property type="evidence" value="ECO:0007669"/>
    <property type="project" value="TreeGrafter"/>
</dbReference>
<dbReference type="InterPro" id="IPR033424">
    <property type="entry name" value="MASE4"/>
</dbReference>
<reference evidence="4 5" key="1">
    <citation type="submission" date="2020-04" db="EMBL/GenBank/DDBJ databases">
        <title>Paenibacillus algicola sp. nov., a novel marine bacterium producing alginate lyase.</title>
        <authorList>
            <person name="Huang H."/>
        </authorList>
    </citation>
    <scope>NUCLEOTIDE SEQUENCE [LARGE SCALE GENOMIC DNA]</scope>
    <source>
        <strain evidence="4 5">L7-75</strain>
    </source>
</reference>
<keyword evidence="2" id="KW-1133">Transmembrane helix</keyword>
<feature type="transmembrane region" description="Helical" evidence="2">
    <location>
        <begin position="55"/>
        <end position="73"/>
    </location>
</feature>
<evidence type="ECO:0000313" key="5">
    <source>
        <dbReference type="Proteomes" id="UP000565468"/>
    </source>
</evidence>
<dbReference type="CDD" id="cd01949">
    <property type="entry name" value="GGDEF"/>
    <property type="match status" value="1"/>
</dbReference>
<dbReference type="EMBL" id="JABBPN010000009">
    <property type="protein sequence ID" value="NMO96328.1"/>
    <property type="molecule type" value="Genomic_DNA"/>
</dbReference>
<dbReference type="GO" id="GO:0052621">
    <property type="term" value="F:diguanylate cyclase activity"/>
    <property type="evidence" value="ECO:0007669"/>
    <property type="project" value="TreeGrafter"/>
</dbReference>
<dbReference type="Proteomes" id="UP000565468">
    <property type="component" value="Unassembled WGS sequence"/>
</dbReference>
<organism evidence="4 5">
    <name type="scientific">Paenibacillus lemnae</name>
    <dbReference type="NCBI Taxonomy" id="1330551"/>
    <lineage>
        <taxon>Bacteria</taxon>
        <taxon>Bacillati</taxon>
        <taxon>Bacillota</taxon>
        <taxon>Bacilli</taxon>
        <taxon>Bacillales</taxon>
        <taxon>Paenibacillaceae</taxon>
        <taxon>Paenibacillus</taxon>
    </lineage>
</organism>
<dbReference type="InterPro" id="IPR050469">
    <property type="entry name" value="Diguanylate_Cyclase"/>
</dbReference>
<feature type="transmembrane region" description="Helical" evidence="2">
    <location>
        <begin position="124"/>
        <end position="143"/>
    </location>
</feature>
<dbReference type="Pfam" id="PF17158">
    <property type="entry name" value="MASE4"/>
    <property type="match status" value="1"/>
</dbReference>
<dbReference type="Gene3D" id="3.30.70.270">
    <property type="match status" value="1"/>
</dbReference>
<keyword evidence="2" id="KW-0812">Transmembrane</keyword>